<dbReference type="PROSITE" id="PS50977">
    <property type="entry name" value="HTH_TETR_2"/>
    <property type="match status" value="1"/>
</dbReference>
<evidence type="ECO:0000259" key="6">
    <source>
        <dbReference type="PROSITE" id="PS50977"/>
    </source>
</evidence>
<keyword evidence="2" id="KW-0805">Transcription regulation</keyword>
<evidence type="ECO:0000256" key="5">
    <source>
        <dbReference type="PROSITE-ProRule" id="PRU00335"/>
    </source>
</evidence>
<dbReference type="PANTHER" id="PTHR30055:SF151">
    <property type="entry name" value="TRANSCRIPTIONAL REGULATORY PROTEIN"/>
    <property type="match status" value="1"/>
</dbReference>
<dbReference type="InterPro" id="IPR001647">
    <property type="entry name" value="HTH_TetR"/>
</dbReference>
<dbReference type="EMBL" id="JACHMO010000001">
    <property type="protein sequence ID" value="MBB5807723.1"/>
    <property type="molecule type" value="Genomic_DNA"/>
</dbReference>
<evidence type="ECO:0000313" key="7">
    <source>
        <dbReference type="EMBL" id="MBB5807723.1"/>
    </source>
</evidence>
<dbReference type="RefSeq" id="WP_184927733.1">
    <property type="nucleotide sequence ID" value="NZ_JACHMO010000001.1"/>
</dbReference>
<keyword evidence="8" id="KW-1185">Reference proteome</keyword>
<dbReference type="GO" id="GO:0046677">
    <property type="term" value="P:response to antibiotic"/>
    <property type="evidence" value="ECO:0007669"/>
    <property type="project" value="InterPro"/>
</dbReference>
<dbReference type="PANTHER" id="PTHR30055">
    <property type="entry name" value="HTH-TYPE TRANSCRIPTIONAL REGULATOR RUTR"/>
    <property type="match status" value="1"/>
</dbReference>
<keyword evidence="1" id="KW-0678">Repressor</keyword>
<dbReference type="Gene3D" id="1.10.10.60">
    <property type="entry name" value="Homeodomain-like"/>
    <property type="match status" value="1"/>
</dbReference>
<name>A0A7W9HSP0_9PSEU</name>
<evidence type="ECO:0000256" key="3">
    <source>
        <dbReference type="ARBA" id="ARBA00023125"/>
    </source>
</evidence>
<dbReference type="GO" id="GO:0003700">
    <property type="term" value="F:DNA-binding transcription factor activity"/>
    <property type="evidence" value="ECO:0007669"/>
    <property type="project" value="TreeGrafter"/>
</dbReference>
<comment type="caution">
    <text evidence="7">The sequence shown here is derived from an EMBL/GenBank/DDBJ whole genome shotgun (WGS) entry which is preliminary data.</text>
</comment>
<proteinExistence type="predicted"/>
<dbReference type="SUPFAM" id="SSF48498">
    <property type="entry name" value="Tetracyclin repressor-like, C-terminal domain"/>
    <property type="match status" value="1"/>
</dbReference>
<dbReference type="GO" id="GO:0000976">
    <property type="term" value="F:transcription cis-regulatory region binding"/>
    <property type="evidence" value="ECO:0007669"/>
    <property type="project" value="TreeGrafter"/>
</dbReference>
<organism evidence="7 8">
    <name type="scientific">Saccharothrix ecbatanensis</name>
    <dbReference type="NCBI Taxonomy" id="1105145"/>
    <lineage>
        <taxon>Bacteria</taxon>
        <taxon>Bacillati</taxon>
        <taxon>Actinomycetota</taxon>
        <taxon>Actinomycetes</taxon>
        <taxon>Pseudonocardiales</taxon>
        <taxon>Pseudonocardiaceae</taxon>
        <taxon>Saccharothrix</taxon>
    </lineage>
</organism>
<dbReference type="InterPro" id="IPR003012">
    <property type="entry name" value="Tet_transcr_reg_TetR"/>
</dbReference>
<dbReference type="InterPro" id="IPR009057">
    <property type="entry name" value="Homeodomain-like_sf"/>
</dbReference>
<dbReference type="InterPro" id="IPR004111">
    <property type="entry name" value="Repressor_TetR_C"/>
</dbReference>
<feature type="DNA-binding region" description="H-T-H motif" evidence="5">
    <location>
        <begin position="43"/>
        <end position="62"/>
    </location>
</feature>
<dbReference type="InterPro" id="IPR050109">
    <property type="entry name" value="HTH-type_TetR-like_transc_reg"/>
</dbReference>
<dbReference type="InterPro" id="IPR036271">
    <property type="entry name" value="Tet_transcr_reg_TetR-rel_C_sf"/>
</dbReference>
<dbReference type="Pfam" id="PF00440">
    <property type="entry name" value="TetR_N"/>
    <property type="match status" value="1"/>
</dbReference>
<dbReference type="AlphaFoldDB" id="A0A7W9HSP0"/>
<dbReference type="Proteomes" id="UP000552097">
    <property type="component" value="Unassembled WGS sequence"/>
</dbReference>
<protein>
    <submittedName>
        <fullName evidence="7">AcrR family transcriptional regulator</fullName>
    </submittedName>
</protein>
<dbReference type="SUPFAM" id="SSF46689">
    <property type="entry name" value="Homeodomain-like"/>
    <property type="match status" value="1"/>
</dbReference>
<evidence type="ECO:0000256" key="1">
    <source>
        <dbReference type="ARBA" id="ARBA00022491"/>
    </source>
</evidence>
<evidence type="ECO:0000313" key="8">
    <source>
        <dbReference type="Proteomes" id="UP000552097"/>
    </source>
</evidence>
<reference evidence="7 8" key="1">
    <citation type="submission" date="2020-08" db="EMBL/GenBank/DDBJ databases">
        <title>Sequencing the genomes of 1000 actinobacteria strains.</title>
        <authorList>
            <person name="Klenk H.-P."/>
        </authorList>
    </citation>
    <scope>NUCLEOTIDE SEQUENCE [LARGE SCALE GENOMIC DNA]</scope>
    <source>
        <strain evidence="7 8">DSM 45486</strain>
    </source>
</reference>
<keyword evidence="4" id="KW-0804">Transcription</keyword>
<dbReference type="PRINTS" id="PR00400">
    <property type="entry name" value="TETREPRESSOR"/>
</dbReference>
<feature type="domain" description="HTH tetR-type" evidence="6">
    <location>
        <begin position="20"/>
        <end position="80"/>
    </location>
</feature>
<evidence type="ECO:0000256" key="4">
    <source>
        <dbReference type="ARBA" id="ARBA00023163"/>
    </source>
</evidence>
<accession>A0A7W9HSP0</accession>
<gene>
    <name evidence="7" type="ORF">F4560_007491</name>
</gene>
<dbReference type="GO" id="GO:0045892">
    <property type="term" value="P:negative regulation of DNA-templated transcription"/>
    <property type="evidence" value="ECO:0007669"/>
    <property type="project" value="InterPro"/>
</dbReference>
<dbReference type="Pfam" id="PF02909">
    <property type="entry name" value="TetR_C_1"/>
    <property type="match status" value="1"/>
</dbReference>
<dbReference type="Gene3D" id="1.10.357.10">
    <property type="entry name" value="Tetracycline Repressor, domain 2"/>
    <property type="match status" value="1"/>
</dbReference>
<evidence type="ECO:0000256" key="2">
    <source>
        <dbReference type="ARBA" id="ARBA00023015"/>
    </source>
</evidence>
<sequence>MSDHVSDRARGGRVGDGRAALSRERVLRAAVAIVDAGGLGSLTMRSLAGELGVKPMSLYHHVANKDEILDGIVDLVFSQIELPSPGGDWRREMHRRATSAREVLGRHPWAIGLLESRATPGPATLRHHNATIGTLRRGGFTVAMTAHAYALLDSYVYGFAVQEAALPFHGPDTAAEVTENIAQQLSADDYPYLLEMATDHVLQPGNDFADEFEFGLGVILDALARWIPEGGAPGGAGAQTPSA</sequence>
<keyword evidence="3 5" id="KW-0238">DNA-binding</keyword>